<dbReference type="EMBL" id="CM046106">
    <property type="protein sequence ID" value="KAI8435580.1"/>
    <property type="molecule type" value="Genomic_DNA"/>
</dbReference>
<protein>
    <submittedName>
        <fullName evidence="1">Uncharacterized protein</fullName>
    </submittedName>
</protein>
<evidence type="ECO:0000313" key="1">
    <source>
        <dbReference type="EMBL" id="KAI8435580.1"/>
    </source>
</evidence>
<reference evidence="1 2" key="1">
    <citation type="journal article" date="2022" name="Genome Biol. Evol.">
        <title>The Spruce Budworm Genome: Reconstructing the Evolutionary History of Antifreeze Proteins.</title>
        <authorList>
            <person name="Beliveau C."/>
            <person name="Gagne P."/>
            <person name="Picq S."/>
            <person name="Vernygora O."/>
            <person name="Keeling C.I."/>
            <person name="Pinkney K."/>
            <person name="Doucet D."/>
            <person name="Wen F."/>
            <person name="Johnston J.S."/>
            <person name="Maaroufi H."/>
            <person name="Boyle B."/>
            <person name="Laroche J."/>
            <person name="Dewar K."/>
            <person name="Juretic N."/>
            <person name="Blackburn G."/>
            <person name="Nisole A."/>
            <person name="Brunet B."/>
            <person name="Brandao M."/>
            <person name="Lumley L."/>
            <person name="Duan J."/>
            <person name="Quan G."/>
            <person name="Lucarotti C.J."/>
            <person name="Roe A.D."/>
            <person name="Sperling F.A.H."/>
            <person name="Levesque R.C."/>
            <person name="Cusson M."/>
        </authorList>
    </citation>
    <scope>NUCLEOTIDE SEQUENCE [LARGE SCALE GENOMIC DNA]</scope>
    <source>
        <strain evidence="1">Glfc:IPQL:Cfum</strain>
    </source>
</reference>
<organism evidence="1 2">
    <name type="scientific">Choristoneura fumiferana</name>
    <name type="common">Spruce budworm moth</name>
    <name type="synonym">Archips fumiferana</name>
    <dbReference type="NCBI Taxonomy" id="7141"/>
    <lineage>
        <taxon>Eukaryota</taxon>
        <taxon>Metazoa</taxon>
        <taxon>Ecdysozoa</taxon>
        <taxon>Arthropoda</taxon>
        <taxon>Hexapoda</taxon>
        <taxon>Insecta</taxon>
        <taxon>Pterygota</taxon>
        <taxon>Neoptera</taxon>
        <taxon>Endopterygota</taxon>
        <taxon>Lepidoptera</taxon>
        <taxon>Glossata</taxon>
        <taxon>Ditrysia</taxon>
        <taxon>Tortricoidea</taxon>
        <taxon>Tortricidae</taxon>
        <taxon>Tortricinae</taxon>
        <taxon>Choristoneura</taxon>
    </lineage>
</organism>
<accession>A0ACC0KGZ6</accession>
<name>A0ACC0KGZ6_CHOFU</name>
<keyword evidence="2" id="KW-1185">Reference proteome</keyword>
<proteinExistence type="predicted"/>
<dbReference type="Proteomes" id="UP001064048">
    <property type="component" value="Chromosome 6"/>
</dbReference>
<comment type="caution">
    <text evidence="1">The sequence shown here is derived from an EMBL/GenBank/DDBJ whole genome shotgun (WGS) entry which is preliminary data.</text>
</comment>
<sequence length="1087" mass="123498">MNEDTSTVEWPPRLLRWTATVVLILAVIAPTSDSTTVRRRLRKPTKVSTSVSTSVSRSTDQVISASVNRPKIRSRPSIASRKSSAAIDNSVVCYYTNWSQYRTKIGKFTPEDIQPDLCTHLIFAFGWLKKGKLSSFESNDETKDGKTGLYDRINALKKANPKLKTLLAIGGWSFGTQKFKEMSTSRYARQTFIYSAIPYLRERNFDGLDVDWEYPKGVEARPVLWDKTKEEYKNKILKTEAWKDVCQNIVPSFNEKDKKEKTKIGNEIVKKWTNVKDNFTKYMKKVELSKKSGAGAKYIKEYHLYKQLMFLYKNAPNLTDSSIEEEEVSQNQNTRSRYQPTKLREAFEAEAQEVKKPRLLLTAAVPVGPDNIKGGYDVPAVASYLDFINLMAYDFHGKWERETGHNAPLYAPSSDSEWRKQLSVDHAAHLWVKLGAPKEKLIIGMPTYGRTFTLSNPNKFKVNSPATGGGKAGEYTKESGFLAYYEVCEMLRNGAAYVWDDEMKVPYAIHGDQWVGFDDEKSIRHKMRWIKDNGFGGAMVWTVDMDDFSGGVCGGDVKYPLIGAMREELRGISRGKDAKDVDWASVAESVVFEEETEKPEPIKISLSDVLKGVKKPTKTRIIKNKNAVETDKNRKHELIKTSLSDLLKGAKEPSQKHITKIQSKQIVEIDKNRREPQVLCYLTSWSSKRPSAGRFSAENIDPTLCTHVIFAFATLKDHKLTEADEKDADMYEKVLLAIGGWAFGSTPFKELTSNVFRMNQFVYEAIEFLRDYQFNGLDPRLLLTAAVPASFEAIAAGYDVPEISKYLDFINVMTYDFHGQWERQVGHNSPLFPLESATSYQKKLTVDYSAREWVRQGAPKEKLMIGMPTYGRSFTLINDTQFDIGAPASGGGAAGRFTNEAGFMSYYEICEFLREDNTTLVWDNEQMVPFAYRDDQWVGFDDERSLKTKMAWLKEEGFGGIMVWSIDMDDFRGSCGTGKYPLITAMKQELGGYKVKLEYDGPYESSSPNGQYTTKDPNEVTCEEEDGHISYHKDNADCTHYYMCEGERKHHMPCPSNLVFNVNENVCDWPENVEGCQHHTQAPAAKR</sequence>
<gene>
    <name evidence="1" type="ORF">MSG28_003857</name>
</gene>
<evidence type="ECO:0000313" key="2">
    <source>
        <dbReference type="Proteomes" id="UP001064048"/>
    </source>
</evidence>